<dbReference type="EMBL" id="BAABCA010000004">
    <property type="protein sequence ID" value="GAA4236975.1"/>
    <property type="molecule type" value="Genomic_DNA"/>
</dbReference>
<reference evidence="3" key="1">
    <citation type="journal article" date="2019" name="Int. J. Syst. Evol. Microbiol.">
        <title>The Global Catalogue of Microorganisms (GCM) 10K type strain sequencing project: providing services to taxonomists for standard genome sequencing and annotation.</title>
        <authorList>
            <consortium name="The Broad Institute Genomics Platform"/>
            <consortium name="The Broad Institute Genome Sequencing Center for Infectious Disease"/>
            <person name="Wu L."/>
            <person name="Ma J."/>
        </authorList>
    </citation>
    <scope>NUCLEOTIDE SEQUENCE [LARGE SCALE GENOMIC DNA]</scope>
    <source>
        <strain evidence="3">JCM 17630</strain>
    </source>
</reference>
<dbReference type="RefSeq" id="WP_344788353.1">
    <property type="nucleotide sequence ID" value="NZ_BAABCA010000004.1"/>
</dbReference>
<keyword evidence="3" id="KW-1185">Reference proteome</keyword>
<organism evidence="2 3">
    <name type="scientific">Postechiella marina</name>
    <dbReference type="NCBI Taxonomy" id="943941"/>
    <lineage>
        <taxon>Bacteria</taxon>
        <taxon>Pseudomonadati</taxon>
        <taxon>Bacteroidota</taxon>
        <taxon>Flavobacteriia</taxon>
        <taxon>Flavobacteriales</taxon>
        <taxon>Flavobacteriaceae</taxon>
        <taxon>Postechiella</taxon>
    </lineage>
</organism>
<feature type="region of interest" description="Disordered" evidence="1">
    <location>
        <begin position="135"/>
        <end position="159"/>
    </location>
</feature>
<protein>
    <submittedName>
        <fullName evidence="2">Tetratricopeptide repeat protein</fullName>
    </submittedName>
</protein>
<evidence type="ECO:0000313" key="2">
    <source>
        <dbReference type="EMBL" id="GAA4236975.1"/>
    </source>
</evidence>
<feature type="region of interest" description="Disordered" evidence="1">
    <location>
        <begin position="201"/>
        <end position="222"/>
    </location>
</feature>
<accession>A0ABP8CB72</accession>
<evidence type="ECO:0000313" key="3">
    <source>
        <dbReference type="Proteomes" id="UP001501496"/>
    </source>
</evidence>
<sequence length="317" mass="36341">MNNSDFTYILKQAEAVTPQQSDALKSIIDEFPYFQSARAIYLKGLKNQNSFKYNQTLKTTAAYTTDRSILFDFITSKGFLQNEISQFIKQNTEHLKGLDVTAEDISVDKKVTIDDTLKQQIRDTDGVLDPALFQPKEHRPEKESSTSINNSTATTQGNKTEITEEVISTDILNLGSPLQFDKQEAHSFNEWLKLAKLKPIQREKTEESQQEPIKENKSLDQKAREDKFKLIEDFIIKKPKIKPTKATTTKGNIAKAQMIQPEALMTETLARIYVEQKNYKKAIQSYKILSLKYPKKSSFFANQIKAVELLQEQNNKE</sequence>
<evidence type="ECO:0000256" key="1">
    <source>
        <dbReference type="SAM" id="MobiDB-lite"/>
    </source>
</evidence>
<comment type="caution">
    <text evidence="2">The sequence shown here is derived from an EMBL/GenBank/DDBJ whole genome shotgun (WGS) entry which is preliminary data.</text>
</comment>
<dbReference type="Proteomes" id="UP001501496">
    <property type="component" value="Unassembled WGS sequence"/>
</dbReference>
<name>A0ABP8CB72_9FLAO</name>
<proteinExistence type="predicted"/>
<gene>
    <name evidence="2" type="ORF">GCM10022291_22650</name>
</gene>
<feature type="compositionally biased region" description="Low complexity" evidence="1">
    <location>
        <begin position="145"/>
        <end position="155"/>
    </location>
</feature>
<feature type="compositionally biased region" description="Basic and acidic residues" evidence="1">
    <location>
        <begin position="135"/>
        <end position="144"/>
    </location>
</feature>